<dbReference type="CDD" id="cd16432">
    <property type="entry name" value="CheB_Rec"/>
    <property type="match status" value="1"/>
</dbReference>
<dbReference type="InterPro" id="IPR008248">
    <property type="entry name" value="CheB-like"/>
</dbReference>
<dbReference type="GO" id="GO:0008984">
    <property type="term" value="F:protein-glutamate methylesterase activity"/>
    <property type="evidence" value="ECO:0007669"/>
    <property type="project" value="UniProtKB-UniRule"/>
</dbReference>
<dbReference type="SUPFAM" id="SSF52738">
    <property type="entry name" value="Methylesterase CheB, C-terminal domain"/>
    <property type="match status" value="1"/>
</dbReference>
<dbReference type="PROSITE" id="PS50122">
    <property type="entry name" value="CHEB"/>
    <property type="match status" value="1"/>
</dbReference>
<evidence type="ECO:0000313" key="8">
    <source>
        <dbReference type="EMBL" id="HGT47708.1"/>
    </source>
</evidence>
<dbReference type="GO" id="GO:0000156">
    <property type="term" value="F:phosphorelay response regulator activity"/>
    <property type="evidence" value="ECO:0007669"/>
    <property type="project" value="InterPro"/>
</dbReference>
<dbReference type="GO" id="GO:0005737">
    <property type="term" value="C:cytoplasm"/>
    <property type="evidence" value="ECO:0007669"/>
    <property type="project" value="UniProtKB-SubCell"/>
</dbReference>
<keyword evidence="1 3" id="KW-0378">Hydrolase</keyword>
<comment type="catalytic activity">
    <reaction evidence="3">
        <text>L-glutaminyl-[protein] + H2O = L-glutamyl-[protein] + NH4(+)</text>
        <dbReference type="Rhea" id="RHEA:16441"/>
        <dbReference type="Rhea" id="RHEA-COMP:10207"/>
        <dbReference type="Rhea" id="RHEA-COMP:10208"/>
        <dbReference type="ChEBI" id="CHEBI:15377"/>
        <dbReference type="ChEBI" id="CHEBI:28938"/>
        <dbReference type="ChEBI" id="CHEBI:29973"/>
        <dbReference type="ChEBI" id="CHEBI:30011"/>
        <dbReference type="EC" id="3.5.1.44"/>
    </reaction>
</comment>
<feature type="domain" description="Response regulatory" evidence="6">
    <location>
        <begin position="8"/>
        <end position="125"/>
    </location>
</feature>
<reference evidence="8" key="1">
    <citation type="journal article" date="2020" name="mSystems">
        <title>Genome- and Community-Level Interaction Insights into Carbon Utilization and Element Cycling Functions of Hydrothermarchaeota in Hydrothermal Sediment.</title>
        <authorList>
            <person name="Zhou Z."/>
            <person name="Liu Y."/>
            <person name="Xu W."/>
            <person name="Pan J."/>
            <person name="Luo Z.H."/>
            <person name="Li M."/>
        </authorList>
    </citation>
    <scope>NUCLEOTIDE SEQUENCE [LARGE SCALE GENOMIC DNA]</scope>
    <source>
        <strain evidence="8">SpSt-500</strain>
    </source>
</reference>
<dbReference type="PANTHER" id="PTHR42872:SF3">
    <property type="entry name" value="PROTEIN-GLUTAMATE METHYLESTERASE_PROTEIN-GLUTAMINE GLUTAMINASE 1"/>
    <property type="match status" value="1"/>
</dbReference>
<dbReference type="Pfam" id="PF01339">
    <property type="entry name" value="CheB_methylest"/>
    <property type="match status" value="1"/>
</dbReference>
<name>A0A832G294_9BACT</name>
<dbReference type="InterPro" id="IPR001789">
    <property type="entry name" value="Sig_transdc_resp-reg_receiver"/>
</dbReference>
<evidence type="ECO:0000256" key="1">
    <source>
        <dbReference type="ARBA" id="ARBA00022801"/>
    </source>
</evidence>
<comment type="domain">
    <text evidence="3">Contains a C-terminal catalytic domain, and an N-terminal region which modulates catalytic activity.</text>
</comment>
<dbReference type="InterPro" id="IPR011006">
    <property type="entry name" value="CheY-like_superfamily"/>
</dbReference>
<dbReference type="GO" id="GO:0006935">
    <property type="term" value="P:chemotaxis"/>
    <property type="evidence" value="ECO:0007669"/>
    <property type="project" value="UniProtKB-UniRule"/>
</dbReference>
<dbReference type="EMBL" id="DSVI01000007">
    <property type="protein sequence ID" value="HGT47708.1"/>
    <property type="molecule type" value="Genomic_DNA"/>
</dbReference>
<evidence type="ECO:0000256" key="5">
    <source>
        <dbReference type="PROSITE-ProRule" id="PRU00169"/>
    </source>
</evidence>
<dbReference type="InterPro" id="IPR000673">
    <property type="entry name" value="Sig_transdc_resp-reg_Me-estase"/>
</dbReference>
<feature type="active site" evidence="3 4">
    <location>
        <position position="180"/>
    </location>
</feature>
<dbReference type="Gene3D" id="3.40.50.2300">
    <property type="match status" value="1"/>
</dbReference>
<dbReference type="Pfam" id="PF00072">
    <property type="entry name" value="Response_reg"/>
    <property type="match status" value="1"/>
</dbReference>
<evidence type="ECO:0000256" key="4">
    <source>
        <dbReference type="PROSITE-ProRule" id="PRU00050"/>
    </source>
</evidence>
<dbReference type="AlphaFoldDB" id="A0A832G294"/>
<sequence>MTVNNKIKVLVVDDSAFMRKTLTFMLESAGDIEVIATAKDGLEGYDLIKKFQPDIVTLDFEMPKMNGLETLEKIMTDCPVPVLMVSSYTTEGAEVTIKALSLGAADFLPKEPSNISTGIMKIKDELIEKVRSIYKQTSIATRLKRISSIVVGEEKRQKQLTKSKVWFPKFDIKAILIGISTGGPLSLQKVIPHFYAHLPVPVIVVQHMPPMFTNSLAERLNKLSEVTVKEASDADVLQPAKVYFAPGGKHLFVNQTAGKVTIKISENPDNTLYRPCVDVSLNSMIDVYGKSVLPIIMTGMGKDGLEAVRRLKQLGGFVIAQDEESSVVYGMPRAIVDNNLADLILPLDKIAFQINNIFNRELAYAGNVV</sequence>
<dbReference type="NCBIfam" id="NF001965">
    <property type="entry name" value="PRK00742.1"/>
    <property type="match status" value="1"/>
</dbReference>
<comment type="PTM">
    <text evidence="3">Phosphorylated by CheA. Phosphorylation of the N-terminal regulatory domain activates the methylesterase activity.</text>
</comment>
<protein>
    <recommendedName>
        <fullName evidence="3">Protein-glutamate methylesterase/protein-glutamine glutaminase</fullName>
        <ecNumber evidence="3">3.1.1.61</ecNumber>
        <ecNumber evidence="3">3.5.1.44</ecNumber>
    </recommendedName>
</protein>
<evidence type="ECO:0000256" key="3">
    <source>
        <dbReference type="HAMAP-Rule" id="MF_00099"/>
    </source>
</evidence>
<feature type="modified residue" description="4-aspartylphosphate" evidence="3 5">
    <location>
        <position position="59"/>
    </location>
</feature>
<evidence type="ECO:0000259" key="7">
    <source>
        <dbReference type="PROSITE" id="PS50122"/>
    </source>
</evidence>
<dbReference type="Gene3D" id="3.40.50.180">
    <property type="entry name" value="Methylesterase CheB, C-terminal domain"/>
    <property type="match status" value="1"/>
</dbReference>
<feature type="active site" evidence="3 4">
    <location>
        <position position="303"/>
    </location>
</feature>
<keyword evidence="3 4" id="KW-0145">Chemotaxis</keyword>
<dbReference type="EC" id="3.5.1.44" evidence="3"/>
<dbReference type="GO" id="GO:0050568">
    <property type="term" value="F:protein-glutamine glutaminase activity"/>
    <property type="evidence" value="ECO:0007669"/>
    <property type="project" value="UniProtKB-UniRule"/>
</dbReference>
<dbReference type="SMART" id="SM00448">
    <property type="entry name" value="REC"/>
    <property type="match status" value="1"/>
</dbReference>
<organism evidence="8">
    <name type="scientific">Ignavibacterium album</name>
    <dbReference type="NCBI Taxonomy" id="591197"/>
    <lineage>
        <taxon>Bacteria</taxon>
        <taxon>Pseudomonadati</taxon>
        <taxon>Ignavibacteriota</taxon>
        <taxon>Ignavibacteria</taxon>
        <taxon>Ignavibacteriales</taxon>
        <taxon>Ignavibacteriaceae</taxon>
        <taxon>Ignavibacterium</taxon>
    </lineage>
</organism>
<comment type="similarity">
    <text evidence="3">Belongs to the CheB family.</text>
</comment>
<dbReference type="CDD" id="cd17541">
    <property type="entry name" value="REC_CheB-like"/>
    <property type="match status" value="1"/>
</dbReference>
<dbReference type="PANTHER" id="PTHR42872">
    <property type="entry name" value="PROTEIN-GLUTAMATE METHYLESTERASE/PROTEIN-GLUTAMINE GLUTAMINASE"/>
    <property type="match status" value="1"/>
</dbReference>
<keyword evidence="3 5" id="KW-0597">Phosphoprotein</keyword>
<dbReference type="HAMAP" id="MF_00099">
    <property type="entry name" value="CheB_chemtxs"/>
    <property type="match status" value="1"/>
</dbReference>
<proteinExistence type="inferred from homology"/>
<dbReference type="EC" id="3.1.1.61" evidence="3"/>
<dbReference type="InterPro" id="IPR035909">
    <property type="entry name" value="CheB_C"/>
</dbReference>
<feature type="active site" evidence="3 4">
    <location>
        <position position="207"/>
    </location>
</feature>
<evidence type="ECO:0000256" key="2">
    <source>
        <dbReference type="ARBA" id="ARBA00048267"/>
    </source>
</evidence>
<gene>
    <name evidence="3" type="primary">cheB</name>
    <name evidence="8" type="ORF">ENS56_06715</name>
</gene>
<evidence type="ECO:0000259" key="6">
    <source>
        <dbReference type="PROSITE" id="PS50110"/>
    </source>
</evidence>
<comment type="catalytic activity">
    <reaction evidence="2 3">
        <text>[protein]-L-glutamate 5-O-methyl ester + H2O = L-glutamyl-[protein] + methanol + H(+)</text>
        <dbReference type="Rhea" id="RHEA:23236"/>
        <dbReference type="Rhea" id="RHEA-COMP:10208"/>
        <dbReference type="Rhea" id="RHEA-COMP:10311"/>
        <dbReference type="ChEBI" id="CHEBI:15377"/>
        <dbReference type="ChEBI" id="CHEBI:15378"/>
        <dbReference type="ChEBI" id="CHEBI:17790"/>
        <dbReference type="ChEBI" id="CHEBI:29973"/>
        <dbReference type="ChEBI" id="CHEBI:82795"/>
        <dbReference type="EC" id="3.1.1.61"/>
    </reaction>
</comment>
<accession>A0A832G294</accession>
<comment type="function">
    <text evidence="3">Involved in chemotaxis. Part of a chemotaxis signal transduction system that modulates chemotaxis in response to various stimuli. Catalyzes the demethylation of specific methylglutamate residues introduced into the chemoreceptors (methyl-accepting chemotaxis proteins or MCP) by CheR. Also mediates the irreversible deamidation of specific glutamine residues to glutamic acid.</text>
</comment>
<feature type="domain" description="CheB-type methylesterase" evidence="7">
    <location>
        <begin position="168"/>
        <end position="361"/>
    </location>
</feature>
<comment type="caution">
    <text evidence="8">The sequence shown here is derived from an EMBL/GenBank/DDBJ whole genome shotgun (WGS) entry which is preliminary data.</text>
</comment>
<keyword evidence="3" id="KW-0963">Cytoplasm</keyword>
<comment type="subcellular location">
    <subcellularLocation>
        <location evidence="3">Cytoplasm</location>
    </subcellularLocation>
</comment>
<dbReference type="SUPFAM" id="SSF52172">
    <property type="entry name" value="CheY-like"/>
    <property type="match status" value="1"/>
</dbReference>
<dbReference type="PIRSF" id="PIRSF000876">
    <property type="entry name" value="RR_chemtxs_CheB"/>
    <property type="match status" value="1"/>
</dbReference>
<dbReference type="PROSITE" id="PS50110">
    <property type="entry name" value="RESPONSE_REGULATORY"/>
    <property type="match status" value="1"/>
</dbReference>